<evidence type="ECO:0000256" key="14">
    <source>
        <dbReference type="ARBA" id="ARBA00022842"/>
    </source>
</evidence>
<dbReference type="InterPro" id="IPR005467">
    <property type="entry name" value="His_kinase_dom"/>
</dbReference>
<evidence type="ECO:0000256" key="5">
    <source>
        <dbReference type="ARBA" id="ARBA00012438"/>
    </source>
</evidence>
<evidence type="ECO:0000256" key="3">
    <source>
        <dbReference type="ARBA" id="ARBA00001946"/>
    </source>
</evidence>
<keyword evidence="7" id="KW-0597">Phosphoprotein</keyword>
<evidence type="ECO:0000256" key="15">
    <source>
        <dbReference type="ARBA" id="ARBA00022912"/>
    </source>
</evidence>
<evidence type="ECO:0000256" key="23">
    <source>
        <dbReference type="SAM" id="MobiDB-lite"/>
    </source>
</evidence>
<comment type="catalytic activity">
    <reaction evidence="1">
        <text>ATP + protein L-histidine = ADP + protein N-phospho-L-histidine.</text>
        <dbReference type="EC" id="2.7.13.3"/>
    </reaction>
</comment>
<name>A0A8J4E7S9_9ACTN</name>
<evidence type="ECO:0000256" key="1">
    <source>
        <dbReference type="ARBA" id="ARBA00000085"/>
    </source>
</evidence>
<comment type="caution">
    <text evidence="27">The sequence shown here is derived from an EMBL/GenBank/DDBJ whole genome shotgun (WGS) entry which is preliminary data.</text>
</comment>
<dbReference type="Gene3D" id="1.10.287.130">
    <property type="match status" value="1"/>
</dbReference>
<evidence type="ECO:0000256" key="9">
    <source>
        <dbReference type="ARBA" id="ARBA00022692"/>
    </source>
</evidence>
<dbReference type="InterPro" id="IPR036097">
    <property type="entry name" value="HisK_dim/P_sf"/>
</dbReference>
<evidence type="ECO:0000256" key="20">
    <source>
        <dbReference type="ARBA" id="ARBA00023211"/>
    </source>
</evidence>
<evidence type="ECO:0000256" key="16">
    <source>
        <dbReference type="ARBA" id="ARBA00022989"/>
    </source>
</evidence>
<dbReference type="Pfam" id="PF02518">
    <property type="entry name" value="HATPase_c"/>
    <property type="match status" value="1"/>
</dbReference>
<keyword evidence="14" id="KW-0460">Magnesium</keyword>
<dbReference type="EMBL" id="BOPH01000003">
    <property type="protein sequence ID" value="GIJ65440.1"/>
    <property type="molecule type" value="Genomic_DNA"/>
</dbReference>
<evidence type="ECO:0000313" key="28">
    <source>
        <dbReference type="Proteomes" id="UP000635606"/>
    </source>
</evidence>
<evidence type="ECO:0000256" key="21">
    <source>
        <dbReference type="ARBA" id="ARBA00040454"/>
    </source>
</evidence>
<keyword evidence="24" id="KW-0472">Membrane</keyword>
<evidence type="ECO:0000256" key="13">
    <source>
        <dbReference type="ARBA" id="ARBA00022840"/>
    </source>
</evidence>
<dbReference type="CDD" id="cd06225">
    <property type="entry name" value="HAMP"/>
    <property type="match status" value="1"/>
</dbReference>
<dbReference type="GO" id="GO:0004721">
    <property type="term" value="F:phosphoprotein phosphatase activity"/>
    <property type="evidence" value="ECO:0007669"/>
    <property type="project" value="UniProtKB-KW"/>
</dbReference>
<evidence type="ECO:0000259" key="25">
    <source>
        <dbReference type="PROSITE" id="PS50109"/>
    </source>
</evidence>
<feature type="domain" description="HAMP" evidence="26">
    <location>
        <begin position="155"/>
        <end position="207"/>
    </location>
</feature>
<keyword evidence="19" id="KW-0843">Virulence</keyword>
<dbReference type="RefSeq" id="WP_203925443.1">
    <property type="nucleotide sequence ID" value="NZ_BOPH01000003.1"/>
</dbReference>
<keyword evidence="6" id="KW-1003">Cell membrane</keyword>
<proteinExistence type="predicted"/>
<evidence type="ECO:0000256" key="24">
    <source>
        <dbReference type="SAM" id="Phobius"/>
    </source>
</evidence>
<protein>
    <recommendedName>
        <fullName evidence="21">Signal transduction histidine-protein kinase/phosphatase MprB</fullName>
        <ecNumber evidence="5">2.7.13.3</ecNumber>
    </recommendedName>
    <alternativeName>
        <fullName evidence="22">Mycobacterial persistence regulator B</fullName>
    </alternativeName>
</protein>
<dbReference type="AlphaFoldDB" id="A0A8J4E7S9"/>
<feature type="transmembrane region" description="Helical" evidence="24">
    <location>
        <begin position="129"/>
        <end position="149"/>
    </location>
</feature>
<evidence type="ECO:0000313" key="27">
    <source>
        <dbReference type="EMBL" id="GIJ65440.1"/>
    </source>
</evidence>
<dbReference type="SUPFAM" id="SSF47384">
    <property type="entry name" value="Homodimeric domain of signal transducing histidine kinase"/>
    <property type="match status" value="1"/>
</dbReference>
<evidence type="ECO:0000256" key="10">
    <source>
        <dbReference type="ARBA" id="ARBA00022741"/>
    </source>
</evidence>
<dbReference type="InterPro" id="IPR003594">
    <property type="entry name" value="HATPase_dom"/>
</dbReference>
<keyword evidence="18" id="KW-0346">Stress response</keyword>
<dbReference type="SUPFAM" id="SSF55874">
    <property type="entry name" value="ATPase domain of HSP90 chaperone/DNA topoisomerase II/histidine kinase"/>
    <property type="match status" value="1"/>
</dbReference>
<dbReference type="GO" id="GO:0005886">
    <property type="term" value="C:plasma membrane"/>
    <property type="evidence" value="ECO:0007669"/>
    <property type="project" value="UniProtKB-SubCell"/>
</dbReference>
<dbReference type="PANTHER" id="PTHR44936">
    <property type="entry name" value="SENSOR PROTEIN CREC"/>
    <property type="match status" value="1"/>
</dbReference>
<accession>A0A8J4E7S9</accession>
<evidence type="ECO:0000256" key="6">
    <source>
        <dbReference type="ARBA" id="ARBA00022475"/>
    </source>
</evidence>
<comment type="cofactor">
    <cofactor evidence="3">
        <name>Mg(2+)</name>
        <dbReference type="ChEBI" id="CHEBI:18420"/>
    </cofactor>
</comment>
<dbReference type="Pfam" id="PF00672">
    <property type="entry name" value="HAMP"/>
    <property type="match status" value="1"/>
</dbReference>
<organism evidence="27 28">
    <name type="scientific">Virgisporangium ochraceum</name>
    <dbReference type="NCBI Taxonomy" id="65505"/>
    <lineage>
        <taxon>Bacteria</taxon>
        <taxon>Bacillati</taxon>
        <taxon>Actinomycetota</taxon>
        <taxon>Actinomycetes</taxon>
        <taxon>Micromonosporales</taxon>
        <taxon>Micromonosporaceae</taxon>
        <taxon>Virgisporangium</taxon>
    </lineage>
</organism>
<dbReference type="InterPro" id="IPR003660">
    <property type="entry name" value="HAMP_dom"/>
</dbReference>
<dbReference type="PROSITE" id="PS50885">
    <property type="entry name" value="HAMP"/>
    <property type="match status" value="1"/>
</dbReference>
<keyword evidence="11 27" id="KW-0418">Kinase</keyword>
<evidence type="ECO:0000256" key="2">
    <source>
        <dbReference type="ARBA" id="ARBA00001936"/>
    </source>
</evidence>
<feature type="domain" description="Histidine kinase" evidence="25">
    <location>
        <begin position="215"/>
        <end position="424"/>
    </location>
</feature>
<dbReference type="EC" id="2.7.13.3" evidence="5"/>
<feature type="compositionally biased region" description="Basic residues" evidence="23">
    <location>
        <begin position="446"/>
        <end position="455"/>
    </location>
</feature>
<feature type="region of interest" description="Disordered" evidence="23">
    <location>
        <begin position="435"/>
        <end position="455"/>
    </location>
</feature>
<evidence type="ECO:0000259" key="26">
    <source>
        <dbReference type="PROSITE" id="PS50885"/>
    </source>
</evidence>
<evidence type="ECO:0000256" key="22">
    <source>
        <dbReference type="ARBA" id="ARBA00041776"/>
    </source>
</evidence>
<evidence type="ECO:0000256" key="17">
    <source>
        <dbReference type="ARBA" id="ARBA00023012"/>
    </source>
</evidence>
<dbReference type="InterPro" id="IPR050980">
    <property type="entry name" value="2C_sensor_his_kinase"/>
</dbReference>
<dbReference type="Gene3D" id="3.30.565.10">
    <property type="entry name" value="Histidine kinase-like ATPase, C-terminal domain"/>
    <property type="match status" value="1"/>
</dbReference>
<dbReference type="Proteomes" id="UP000635606">
    <property type="component" value="Unassembled WGS sequence"/>
</dbReference>
<dbReference type="PRINTS" id="PR00344">
    <property type="entry name" value="BCTRLSENSOR"/>
</dbReference>
<comment type="cofactor">
    <cofactor evidence="2">
        <name>Mn(2+)</name>
        <dbReference type="ChEBI" id="CHEBI:29035"/>
    </cofactor>
</comment>
<keyword evidence="10" id="KW-0547">Nucleotide-binding</keyword>
<comment type="subcellular location">
    <subcellularLocation>
        <location evidence="4">Cell membrane</location>
        <topology evidence="4">Multi-pass membrane protein</topology>
    </subcellularLocation>
</comment>
<dbReference type="SMART" id="SM00387">
    <property type="entry name" value="HATPase_c"/>
    <property type="match status" value="1"/>
</dbReference>
<keyword evidence="13" id="KW-0067">ATP-binding</keyword>
<dbReference type="PANTHER" id="PTHR44936:SF9">
    <property type="entry name" value="SENSOR PROTEIN CREC"/>
    <property type="match status" value="1"/>
</dbReference>
<dbReference type="InterPro" id="IPR004358">
    <property type="entry name" value="Sig_transdc_His_kin-like_C"/>
</dbReference>
<keyword evidence="17" id="KW-0902">Two-component regulatory system</keyword>
<dbReference type="PROSITE" id="PS50109">
    <property type="entry name" value="HIS_KIN"/>
    <property type="match status" value="1"/>
</dbReference>
<dbReference type="InterPro" id="IPR003661">
    <property type="entry name" value="HisK_dim/P_dom"/>
</dbReference>
<dbReference type="Pfam" id="PF00512">
    <property type="entry name" value="HisKA"/>
    <property type="match status" value="1"/>
</dbReference>
<keyword evidence="28" id="KW-1185">Reference proteome</keyword>
<keyword evidence="16 24" id="KW-1133">Transmembrane helix</keyword>
<evidence type="ECO:0000256" key="18">
    <source>
        <dbReference type="ARBA" id="ARBA00023016"/>
    </source>
</evidence>
<dbReference type="SMART" id="SM00304">
    <property type="entry name" value="HAMP"/>
    <property type="match status" value="1"/>
</dbReference>
<evidence type="ECO:0000256" key="19">
    <source>
        <dbReference type="ARBA" id="ARBA00023026"/>
    </source>
</evidence>
<sequence>MVAIAFLIPLGLVVQQLAEDRAVADAERIAAAVVAVLVVRPDQAAVNTAVTTISGDAEGRVAVHNSPSVQMGTGRARTAEIDQADDGSEMLTVDVDGGKALLAPARLSDGTVAVVEVFVPEDELNKGVALAWFTLFALAVGLVAASVWVGDRLAHKVVGAAKSFAQAARSLNDGQLGVRVQPGGPLELMEAGQAFNSMAERVLALIKAERELVADLSHRLRTPLTALRLDAEPITGPAGERVRRSINNLEVEVDQLIRSARQPPANTGEITKVGADGLPVGARCDASEIVRERMVFWSAVAGDQGRTCKRVGATLPAPVPVSRADLAAALDAILGNVFRYTPQGTPIEVAVTRRDGWVAVRVDDGGPGIPDPEAAMQRGVSNKGSTGLGLDIARRLAAGVNGAVNIGRSRFGGASVVVLLPDVEAPPRPTSRFGLVGRLSREPGRRRGRHQGVPR</sequence>
<dbReference type="InterPro" id="IPR036890">
    <property type="entry name" value="HATPase_C_sf"/>
</dbReference>
<reference evidence="27" key="1">
    <citation type="submission" date="2021-01" db="EMBL/GenBank/DDBJ databases">
        <title>Whole genome shotgun sequence of Virgisporangium ochraceum NBRC 16418.</title>
        <authorList>
            <person name="Komaki H."/>
            <person name="Tamura T."/>
        </authorList>
    </citation>
    <scope>NUCLEOTIDE SEQUENCE</scope>
    <source>
        <strain evidence="27">NBRC 16418</strain>
    </source>
</reference>
<evidence type="ECO:0000256" key="4">
    <source>
        <dbReference type="ARBA" id="ARBA00004651"/>
    </source>
</evidence>
<keyword evidence="9 24" id="KW-0812">Transmembrane</keyword>
<dbReference type="CDD" id="cd00082">
    <property type="entry name" value="HisKA"/>
    <property type="match status" value="1"/>
</dbReference>
<keyword evidence="8" id="KW-0808">Transferase</keyword>
<keyword evidence="12" id="KW-0378">Hydrolase</keyword>
<evidence type="ECO:0000256" key="11">
    <source>
        <dbReference type="ARBA" id="ARBA00022777"/>
    </source>
</evidence>
<evidence type="ECO:0000256" key="12">
    <source>
        <dbReference type="ARBA" id="ARBA00022801"/>
    </source>
</evidence>
<keyword evidence="20" id="KW-0464">Manganese</keyword>
<evidence type="ECO:0000256" key="8">
    <source>
        <dbReference type="ARBA" id="ARBA00022679"/>
    </source>
</evidence>
<keyword evidence="15" id="KW-0904">Protein phosphatase</keyword>
<dbReference type="GO" id="GO:0000155">
    <property type="term" value="F:phosphorelay sensor kinase activity"/>
    <property type="evidence" value="ECO:0007669"/>
    <property type="project" value="InterPro"/>
</dbReference>
<gene>
    <name evidence="27" type="ORF">Voc01_003570</name>
</gene>
<evidence type="ECO:0000256" key="7">
    <source>
        <dbReference type="ARBA" id="ARBA00022553"/>
    </source>
</evidence>
<dbReference type="GO" id="GO:0005524">
    <property type="term" value="F:ATP binding"/>
    <property type="evidence" value="ECO:0007669"/>
    <property type="project" value="UniProtKB-KW"/>
</dbReference>